<feature type="site" description="May be important for catalysis" evidence="7">
    <location>
        <position position="268"/>
    </location>
</feature>
<dbReference type="SMART" id="SM00812">
    <property type="entry name" value="Alpha_L_fucos"/>
    <property type="match status" value="1"/>
</dbReference>
<keyword evidence="6 10" id="KW-0326">Glycosidase</keyword>
<dbReference type="GO" id="GO:0016139">
    <property type="term" value="P:glycoside catabolic process"/>
    <property type="evidence" value="ECO:0007669"/>
    <property type="project" value="TreeGrafter"/>
</dbReference>
<dbReference type="EMBL" id="AP012204">
    <property type="protein sequence ID" value="BAK33769.1"/>
    <property type="molecule type" value="Genomic_DNA"/>
</dbReference>
<dbReference type="eggNOG" id="COG3669">
    <property type="taxonomic scope" value="Bacteria"/>
</dbReference>
<accession>F5XLP0</accession>
<dbReference type="Proteomes" id="UP000007947">
    <property type="component" value="Chromosome"/>
</dbReference>
<dbReference type="InterPro" id="IPR000933">
    <property type="entry name" value="Glyco_hydro_29"/>
</dbReference>
<evidence type="ECO:0000256" key="6">
    <source>
        <dbReference type="ARBA" id="ARBA00023295"/>
    </source>
</evidence>
<dbReference type="GO" id="GO:0006004">
    <property type="term" value="P:fucose metabolic process"/>
    <property type="evidence" value="ECO:0007669"/>
    <property type="project" value="InterPro"/>
</dbReference>
<organism evidence="10 11">
    <name type="scientific">Microlunatus phosphovorus (strain ATCC 700054 / DSM 10555 / JCM 9379 / NBRC 101784 / NCIMB 13414 / VKM Ac-1990 / NM-1)</name>
    <dbReference type="NCBI Taxonomy" id="1032480"/>
    <lineage>
        <taxon>Bacteria</taxon>
        <taxon>Bacillati</taxon>
        <taxon>Actinomycetota</taxon>
        <taxon>Actinomycetes</taxon>
        <taxon>Propionibacteriales</taxon>
        <taxon>Propionibacteriaceae</taxon>
        <taxon>Microlunatus</taxon>
    </lineage>
</organism>
<evidence type="ECO:0000256" key="5">
    <source>
        <dbReference type="ARBA" id="ARBA00022801"/>
    </source>
</evidence>
<dbReference type="InterPro" id="IPR016286">
    <property type="entry name" value="FUC_metazoa-typ"/>
</dbReference>
<keyword evidence="4" id="KW-0732">Signal</keyword>
<feature type="domain" description="Glycoside hydrolase family 29 N-terminal" evidence="9">
    <location>
        <begin position="16"/>
        <end position="334"/>
    </location>
</feature>
<sequence length="439" mass="49419">MSSPVRPPDIAGLMHDRLGLFIHFGLYSLAGRHEWVQSFERIHPESYRRYFDRFDPDLFDAADWARQCKQAGMRYAVLTTKHHEGFCLWDSAYTDYKITNTPFGRDLVAEFVTAFRSAGIKIGFYHSLLDWHHPDFVIDGHHPLRDSPDLAELNAGRDMARYRAYLHDQARELLTGYGKIDYLFYDFSYPARQQPHIFNNKGAEDWDSAALMAMTRELQPGIVINDRLDLPGDLVTPEQYQPSEPMRRRPGGTQGQDSSGELVAWEACQTINGSWGYFRDNTEFKSPELLVRMLVDGVSKGGNLLFNVGPTGRGTFDPTSAQTLAGLGAWMRLHERAIVGAGPSEFVAPPDCRYTQRGDRLYLHLFAWPHQHVHLPGLAGKVAYAQLLNDASEITYQESDPDREAQNTSMGGLAAGTLTLTLPTRQPAVAVPVVEIFLS</sequence>
<evidence type="ECO:0000313" key="11">
    <source>
        <dbReference type="Proteomes" id="UP000007947"/>
    </source>
</evidence>
<dbReference type="Pfam" id="PF01120">
    <property type="entry name" value="Alpha_L_fucos"/>
    <property type="match status" value="1"/>
</dbReference>
<dbReference type="EC" id="3.2.1.51" evidence="3"/>
<dbReference type="GO" id="GO:0004560">
    <property type="term" value="F:alpha-L-fucosidase activity"/>
    <property type="evidence" value="ECO:0007669"/>
    <property type="project" value="UniProtKB-EC"/>
</dbReference>
<dbReference type="GO" id="GO:0005764">
    <property type="term" value="C:lysosome"/>
    <property type="evidence" value="ECO:0007669"/>
    <property type="project" value="TreeGrafter"/>
</dbReference>
<dbReference type="AlphaFoldDB" id="F5XLP0"/>
<dbReference type="InterPro" id="IPR057739">
    <property type="entry name" value="Glyco_hydro_29_N"/>
</dbReference>
<keyword evidence="5 10" id="KW-0378">Hydrolase</keyword>
<dbReference type="PANTHER" id="PTHR10030">
    <property type="entry name" value="ALPHA-L-FUCOSIDASE"/>
    <property type="match status" value="1"/>
</dbReference>
<evidence type="ECO:0000256" key="3">
    <source>
        <dbReference type="ARBA" id="ARBA00012662"/>
    </source>
</evidence>
<dbReference type="PRINTS" id="PR00741">
    <property type="entry name" value="GLHYDRLASE29"/>
</dbReference>
<proteinExistence type="inferred from homology"/>
<evidence type="ECO:0000256" key="2">
    <source>
        <dbReference type="ARBA" id="ARBA00007951"/>
    </source>
</evidence>
<evidence type="ECO:0000256" key="8">
    <source>
        <dbReference type="SAM" id="MobiDB-lite"/>
    </source>
</evidence>
<dbReference type="SUPFAM" id="SSF51445">
    <property type="entry name" value="(Trans)glycosidases"/>
    <property type="match status" value="1"/>
</dbReference>
<name>F5XLP0_MICPN</name>
<evidence type="ECO:0000256" key="7">
    <source>
        <dbReference type="PIRSR" id="PIRSR001092-1"/>
    </source>
</evidence>
<dbReference type="HOGENOM" id="CLU_002934_0_2_11"/>
<dbReference type="Gene3D" id="3.20.20.80">
    <property type="entry name" value="Glycosidases"/>
    <property type="match status" value="1"/>
</dbReference>
<dbReference type="RefSeq" id="WP_013861656.1">
    <property type="nucleotide sequence ID" value="NC_015635.1"/>
</dbReference>
<feature type="region of interest" description="Disordered" evidence="8">
    <location>
        <begin position="233"/>
        <end position="259"/>
    </location>
</feature>
<dbReference type="KEGG" id="mph:MLP_07550"/>
<comment type="similarity">
    <text evidence="2">Belongs to the glycosyl hydrolase 29 family.</text>
</comment>
<evidence type="ECO:0000259" key="9">
    <source>
        <dbReference type="Pfam" id="PF01120"/>
    </source>
</evidence>
<gene>
    <name evidence="10" type="ordered locus">MLP_07550</name>
</gene>
<evidence type="ECO:0000256" key="1">
    <source>
        <dbReference type="ARBA" id="ARBA00004071"/>
    </source>
</evidence>
<dbReference type="InterPro" id="IPR017853">
    <property type="entry name" value="GH"/>
</dbReference>
<protein>
    <recommendedName>
        <fullName evidence="3">alpha-L-fucosidase</fullName>
        <ecNumber evidence="3">3.2.1.51</ecNumber>
    </recommendedName>
</protein>
<keyword evidence="11" id="KW-1185">Reference proteome</keyword>
<evidence type="ECO:0000313" key="10">
    <source>
        <dbReference type="EMBL" id="BAK33769.1"/>
    </source>
</evidence>
<dbReference type="PIRSF" id="PIRSF001092">
    <property type="entry name" value="Alpha-L-fucosidase"/>
    <property type="match status" value="1"/>
</dbReference>
<comment type="function">
    <text evidence="1">Alpha-L-fucosidase is responsible for hydrolyzing the alpha-1,6-linked fucose joined to the reducing-end N-acetylglucosamine of the carbohydrate moieties of glycoproteins.</text>
</comment>
<reference evidence="10 11" key="1">
    <citation type="submission" date="2011-05" db="EMBL/GenBank/DDBJ databases">
        <title>Whole genome sequence of Microlunatus phosphovorus NM-1.</title>
        <authorList>
            <person name="Hosoyama A."/>
            <person name="Sasaki K."/>
            <person name="Harada T."/>
            <person name="Igarashi R."/>
            <person name="Kawakoshi A."/>
            <person name="Sasagawa M."/>
            <person name="Fukada J."/>
            <person name="Nakamura S."/>
            <person name="Katano Y."/>
            <person name="Hanada S."/>
            <person name="Kamagata Y."/>
            <person name="Nakamura N."/>
            <person name="Yamazaki S."/>
            <person name="Fujita N."/>
        </authorList>
    </citation>
    <scope>NUCLEOTIDE SEQUENCE [LARGE SCALE GENOMIC DNA]</scope>
    <source>
        <strain evidence="11">ATCC 700054 / DSM 10555 / JCM 9379 / NBRC 101784 / NCIMB 13414 / VKM Ac-1990 / NM-1</strain>
    </source>
</reference>
<dbReference type="STRING" id="1032480.MLP_07550"/>
<evidence type="ECO:0000256" key="4">
    <source>
        <dbReference type="ARBA" id="ARBA00022729"/>
    </source>
</evidence>
<dbReference type="PANTHER" id="PTHR10030:SF37">
    <property type="entry name" value="ALPHA-L-FUCOSIDASE-RELATED"/>
    <property type="match status" value="1"/>
</dbReference>